<feature type="short sequence motif" description="Meso-diaminopimelate recognition motif" evidence="12">
    <location>
        <begin position="373"/>
        <end position="376"/>
    </location>
</feature>
<protein>
    <recommendedName>
        <fullName evidence="12">UDP-N-acetylmuramoyl-L-alanyl-D-glutamate--2,6-diaminopimelate ligase</fullName>
        <ecNumber evidence="12">6.3.2.13</ecNumber>
    </recommendedName>
    <alternativeName>
        <fullName evidence="12">Meso-A2pm-adding enzyme</fullName>
    </alternativeName>
    <alternativeName>
        <fullName evidence="12">Meso-diaminopimelate-adding enzyme</fullName>
    </alternativeName>
    <alternativeName>
        <fullName evidence="12">UDP-MurNAc-L-Ala-D-Glu:meso-diaminopimelate ligase</fullName>
    </alternativeName>
    <alternativeName>
        <fullName evidence="12">UDP-MurNAc-tripeptide synthetase</fullName>
    </alternativeName>
    <alternativeName>
        <fullName evidence="12">UDP-N-acetylmuramyl-tripeptide synthetase</fullName>
    </alternativeName>
</protein>
<sequence>MEILLKTDSRKVKPGDTFIAITNVVRDGHDYIEQAIANGATKIIAEHGSYSVETVIVKNTREYLNEYLYKNYYPLIKDIKLIGVTGTNGKTTTCLMIYQMLSMLKQKVAYLGTVGFYYGNIKKEVVNTTPDVDVLYSMLLEAKDNGVEYFVMEVSSHALAKQRIYGLEFDEVAFTNLTQDHLDYHKTLENYANAKRKLFEKTRNNKIAIINGDDIHHQHFMLEGNNNIVIDRDVKIENVDFSHLGTEFDFRYLDNSYHVRLNMVGRYNIYNYLTALLLVNKLGFKIEDILLLNEKLKAPAGRMELIKYNTNSIFVDYAHTPDAVENVLKSAQEFKKGKIITIIGCGGNRDATKRPIMGKIAVDNSDYVIFTSDNPRKEEPEAILNDITANLINDNFEVIVERQDAIYKGVKMLDENDILMILGKGHENYQETKDGKRHFSDQEEVLKCIDGCNC</sequence>
<dbReference type="NCBIfam" id="TIGR01085">
    <property type="entry name" value="murE"/>
    <property type="match status" value="1"/>
</dbReference>
<organism evidence="17 18">
    <name type="scientific">Thomasclavelia spiroformis</name>
    <dbReference type="NCBI Taxonomy" id="29348"/>
    <lineage>
        <taxon>Bacteria</taxon>
        <taxon>Bacillati</taxon>
        <taxon>Bacillota</taxon>
        <taxon>Erysipelotrichia</taxon>
        <taxon>Erysipelotrichales</taxon>
        <taxon>Coprobacillaceae</taxon>
        <taxon>Thomasclavelia</taxon>
    </lineage>
</organism>
<dbReference type="EMBL" id="NFLB01000006">
    <property type="protein sequence ID" value="OUQ05292.1"/>
    <property type="molecule type" value="Genomic_DNA"/>
</dbReference>
<evidence type="ECO:0000256" key="8">
    <source>
        <dbReference type="ARBA" id="ARBA00022960"/>
    </source>
</evidence>
<proteinExistence type="inferred from homology"/>
<reference evidence="18" key="1">
    <citation type="submission" date="2017-04" db="EMBL/GenBank/DDBJ databases">
        <title>Function of individual gut microbiota members based on whole genome sequencing of pure cultures obtained from chicken caecum.</title>
        <authorList>
            <person name="Medvecky M."/>
            <person name="Cejkova D."/>
            <person name="Polansky O."/>
            <person name="Karasova D."/>
            <person name="Kubasova T."/>
            <person name="Cizek A."/>
            <person name="Rychlik I."/>
        </authorList>
    </citation>
    <scope>NUCLEOTIDE SEQUENCE [LARGE SCALE GENOMIC DNA]</scope>
    <source>
        <strain evidence="18">An149</strain>
    </source>
</reference>
<dbReference type="InterPro" id="IPR000713">
    <property type="entry name" value="Mur_ligase_N"/>
</dbReference>
<dbReference type="Gene3D" id="3.40.1190.10">
    <property type="entry name" value="Mur-like, catalytic domain"/>
    <property type="match status" value="1"/>
</dbReference>
<comment type="cofactor">
    <cofactor evidence="12">
        <name>Mg(2+)</name>
        <dbReference type="ChEBI" id="CHEBI:18420"/>
    </cofactor>
</comment>
<comment type="pathway">
    <text evidence="1 12 13">Cell wall biogenesis; peptidoglycan biosynthesis.</text>
</comment>
<evidence type="ECO:0000256" key="11">
    <source>
        <dbReference type="ARBA" id="ARBA00023316"/>
    </source>
</evidence>
<name>A0A1Y4QL76_9FIRM</name>
<feature type="binding site" evidence="12">
    <location>
        <position position="9"/>
    </location>
    <ligand>
        <name>UDP-N-acetyl-alpha-D-muramoyl-L-alanyl-D-glutamate</name>
        <dbReference type="ChEBI" id="CHEBI:83900"/>
    </ligand>
</feature>
<feature type="binding site" evidence="12">
    <location>
        <position position="163"/>
    </location>
    <ligand>
        <name>UDP-N-acetyl-alpha-D-muramoyl-L-alanyl-D-glutamate</name>
        <dbReference type="ChEBI" id="CHEBI:83900"/>
    </ligand>
</feature>
<evidence type="ECO:0000256" key="9">
    <source>
        <dbReference type="ARBA" id="ARBA00022984"/>
    </source>
</evidence>
<feature type="binding site" evidence="12">
    <location>
        <position position="423"/>
    </location>
    <ligand>
        <name>meso-2,6-diaminopimelate</name>
        <dbReference type="ChEBI" id="CHEBI:57791"/>
    </ligand>
</feature>
<dbReference type="InterPro" id="IPR005761">
    <property type="entry name" value="UDP-N-AcMur-Glu-dNH2Pim_ligase"/>
</dbReference>
<keyword evidence="4 12" id="KW-0436">Ligase</keyword>
<dbReference type="SUPFAM" id="SSF63418">
    <property type="entry name" value="MurE/MurF N-terminal domain"/>
    <property type="match status" value="1"/>
</dbReference>
<dbReference type="EC" id="6.3.2.13" evidence="12"/>
<dbReference type="UniPathway" id="UPA00219"/>
<accession>A0A1Y4QL76</accession>
<evidence type="ECO:0000259" key="15">
    <source>
        <dbReference type="Pfam" id="PF02875"/>
    </source>
</evidence>
<dbReference type="Gene3D" id="3.90.190.20">
    <property type="entry name" value="Mur ligase, C-terminal domain"/>
    <property type="match status" value="1"/>
</dbReference>
<evidence type="ECO:0000256" key="5">
    <source>
        <dbReference type="ARBA" id="ARBA00022618"/>
    </source>
</evidence>
<dbReference type="GO" id="GO:0008360">
    <property type="term" value="P:regulation of cell shape"/>
    <property type="evidence" value="ECO:0007669"/>
    <property type="project" value="UniProtKB-KW"/>
</dbReference>
<keyword evidence="12" id="KW-0460">Magnesium</keyword>
<keyword evidence="3 12" id="KW-0963">Cytoplasm</keyword>
<feature type="binding site" evidence="12">
    <location>
        <position position="127"/>
    </location>
    <ligand>
        <name>UDP-N-acetyl-alpha-D-muramoyl-L-alanyl-D-glutamate</name>
        <dbReference type="ChEBI" id="CHEBI:83900"/>
    </ligand>
</feature>
<dbReference type="GO" id="GO:0008765">
    <property type="term" value="F:UDP-N-acetylmuramoylalanyl-D-glutamate-2,6-diaminopimelate ligase activity"/>
    <property type="evidence" value="ECO:0007669"/>
    <property type="project" value="UniProtKB-UniRule"/>
</dbReference>
<dbReference type="GO" id="GO:0009252">
    <property type="term" value="P:peptidoglycan biosynthetic process"/>
    <property type="evidence" value="ECO:0007669"/>
    <property type="project" value="UniProtKB-UniRule"/>
</dbReference>
<evidence type="ECO:0000256" key="2">
    <source>
        <dbReference type="ARBA" id="ARBA00005898"/>
    </source>
</evidence>
<dbReference type="NCBIfam" id="NF001126">
    <property type="entry name" value="PRK00139.1-4"/>
    <property type="match status" value="1"/>
</dbReference>
<evidence type="ECO:0000256" key="7">
    <source>
        <dbReference type="ARBA" id="ARBA00022840"/>
    </source>
</evidence>
<dbReference type="HAMAP" id="MF_00208">
    <property type="entry name" value="MurE"/>
    <property type="match status" value="1"/>
</dbReference>
<feature type="domain" description="Mur ligase C-terminal" evidence="15">
    <location>
        <begin position="301"/>
        <end position="425"/>
    </location>
</feature>
<dbReference type="RefSeq" id="WP_087256198.1">
    <property type="nucleotide sequence ID" value="NZ_JBKTEH010000009.1"/>
</dbReference>
<dbReference type="GO" id="GO:0000287">
    <property type="term" value="F:magnesium ion binding"/>
    <property type="evidence" value="ECO:0007669"/>
    <property type="project" value="UniProtKB-UniRule"/>
</dbReference>
<dbReference type="PROSITE" id="PS01011">
    <property type="entry name" value="FOLYLPOLYGLU_SYNT_1"/>
    <property type="match status" value="1"/>
</dbReference>
<feature type="binding site" evidence="12">
    <location>
        <begin position="86"/>
        <end position="92"/>
    </location>
    <ligand>
        <name>ATP</name>
        <dbReference type="ChEBI" id="CHEBI:30616"/>
    </ligand>
</feature>
<keyword evidence="5 12" id="KW-0132">Cell division</keyword>
<dbReference type="InterPro" id="IPR004101">
    <property type="entry name" value="Mur_ligase_C"/>
</dbReference>
<gene>
    <name evidence="12" type="primary">murE</name>
    <name evidence="17" type="ORF">B5E91_06475</name>
</gene>
<comment type="subcellular location">
    <subcellularLocation>
        <location evidence="12 13">Cytoplasm</location>
    </subcellularLocation>
</comment>
<dbReference type="GO" id="GO:0051301">
    <property type="term" value="P:cell division"/>
    <property type="evidence" value="ECO:0007669"/>
    <property type="project" value="UniProtKB-KW"/>
</dbReference>
<dbReference type="GO" id="GO:0005737">
    <property type="term" value="C:cytoplasm"/>
    <property type="evidence" value="ECO:0007669"/>
    <property type="project" value="UniProtKB-SubCell"/>
</dbReference>
<feature type="binding site" evidence="12">
    <location>
        <begin position="373"/>
        <end position="376"/>
    </location>
    <ligand>
        <name>meso-2,6-diaminopimelate</name>
        <dbReference type="ChEBI" id="CHEBI:57791"/>
    </ligand>
</feature>
<keyword evidence="10 12" id="KW-0131">Cell cycle</keyword>
<dbReference type="AlphaFoldDB" id="A0A1Y4QL76"/>
<evidence type="ECO:0000256" key="3">
    <source>
        <dbReference type="ARBA" id="ARBA00022490"/>
    </source>
</evidence>
<keyword evidence="11 12" id="KW-0961">Cell wall biogenesis/degradation</keyword>
<comment type="similarity">
    <text evidence="2 12">Belongs to the MurCDEF family. MurE subfamily.</text>
</comment>
<dbReference type="GO" id="GO:0071555">
    <property type="term" value="P:cell wall organization"/>
    <property type="evidence" value="ECO:0007669"/>
    <property type="project" value="UniProtKB-KW"/>
</dbReference>
<keyword evidence="9 12" id="KW-0573">Peptidoglycan synthesis</keyword>
<comment type="caution">
    <text evidence="17">The sequence shown here is derived from an EMBL/GenBank/DDBJ whole genome shotgun (WGS) entry which is preliminary data.</text>
</comment>
<dbReference type="PANTHER" id="PTHR23135">
    <property type="entry name" value="MUR LIGASE FAMILY MEMBER"/>
    <property type="match status" value="1"/>
</dbReference>
<dbReference type="GO" id="GO:0004326">
    <property type="term" value="F:tetrahydrofolylpolyglutamate synthase activity"/>
    <property type="evidence" value="ECO:0007669"/>
    <property type="project" value="InterPro"/>
</dbReference>
<dbReference type="InterPro" id="IPR036565">
    <property type="entry name" value="Mur-like_cat_sf"/>
</dbReference>
<dbReference type="SUPFAM" id="SSF53244">
    <property type="entry name" value="MurD-like peptide ligases, peptide-binding domain"/>
    <property type="match status" value="1"/>
</dbReference>
<feature type="binding site" evidence="12">
    <location>
        <begin position="128"/>
        <end position="129"/>
    </location>
    <ligand>
        <name>UDP-N-acetyl-alpha-D-muramoyl-L-alanyl-D-glutamate</name>
        <dbReference type="ChEBI" id="CHEBI:83900"/>
    </ligand>
</feature>
<feature type="domain" description="Mur ligase N-terminal catalytic" evidence="14">
    <location>
        <begin position="5"/>
        <end position="79"/>
    </location>
</feature>
<evidence type="ECO:0000256" key="13">
    <source>
        <dbReference type="RuleBase" id="RU004135"/>
    </source>
</evidence>
<dbReference type="Pfam" id="PF01225">
    <property type="entry name" value="Mur_ligase"/>
    <property type="match status" value="1"/>
</dbReference>
<keyword evidence="7 12" id="KW-0067">ATP-binding</keyword>
<evidence type="ECO:0000259" key="14">
    <source>
        <dbReference type="Pfam" id="PF01225"/>
    </source>
</evidence>
<feature type="domain" description="Mur ligase central" evidence="16">
    <location>
        <begin position="84"/>
        <end position="278"/>
    </location>
</feature>
<feature type="binding site" evidence="12">
    <location>
        <position position="427"/>
    </location>
    <ligand>
        <name>meso-2,6-diaminopimelate</name>
        <dbReference type="ChEBI" id="CHEBI:57791"/>
    </ligand>
</feature>
<dbReference type="SUPFAM" id="SSF53623">
    <property type="entry name" value="MurD-like peptide ligases, catalytic domain"/>
    <property type="match status" value="1"/>
</dbReference>
<evidence type="ECO:0000256" key="12">
    <source>
        <dbReference type="HAMAP-Rule" id="MF_00208"/>
    </source>
</evidence>
<dbReference type="PANTHER" id="PTHR23135:SF4">
    <property type="entry name" value="UDP-N-ACETYLMURAMOYL-L-ALANYL-D-GLUTAMATE--2,6-DIAMINOPIMELATE LIGASE MURE HOMOLOG, CHLOROPLASTIC"/>
    <property type="match status" value="1"/>
</dbReference>
<feature type="modified residue" description="N6-carboxylysine" evidence="12">
    <location>
        <position position="195"/>
    </location>
</feature>
<dbReference type="GO" id="GO:0005524">
    <property type="term" value="F:ATP binding"/>
    <property type="evidence" value="ECO:0007669"/>
    <property type="project" value="UniProtKB-UniRule"/>
</dbReference>
<dbReference type="Pfam" id="PF02875">
    <property type="entry name" value="Mur_ligase_C"/>
    <property type="match status" value="1"/>
</dbReference>
<comment type="function">
    <text evidence="12">Catalyzes the addition of meso-diaminopimelic acid to the nucleotide precursor UDP-N-acetylmuramoyl-L-alanyl-D-glutamate (UMAG) in the biosynthesis of bacterial cell-wall peptidoglycan.</text>
</comment>
<dbReference type="InterPro" id="IPR018109">
    <property type="entry name" value="Folylpolyglutamate_synth_CS"/>
</dbReference>
<keyword evidence="6 12" id="KW-0547">Nucleotide-binding</keyword>
<dbReference type="Proteomes" id="UP000196258">
    <property type="component" value="Unassembled WGS sequence"/>
</dbReference>
<evidence type="ECO:0000256" key="4">
    <source>
        <dbReference type="ARBA" id="ARBA00022598"/>
    </source>
</evidence>
<comment type="PTM">
    <text evidence="12">Carboxylation is probably crucial for Mg(2+) binding and, consequently, for the gamma-phosphate positioning of ATP.</text>
</comment>
<evidence type="ECO:0000256" key="10">
    <source>
        <dbReference type="ARBA" id="ARBA00023306"/>
    </source>
</evidence>
<comment type="caution">
    <text evidence="12">Lacks conserved residue(s) required for the propagation of feature annotation.</text>
</comment>
<evidence type="ECO:0000313" key="17">
    <source>
        <dbReference type="EMBL" id="OUQ05292.1"/>
    </source>
</evidence>
<evidence type="ECO:0000259" key="16">
    <source>
        <dbReference type="Pfam" id="PF08245"/>
    </source>
</evidence>
<dbReference type="InterPro" id="IPR036615">
    <property type="entry name" value="Mur_ligase_C_dom_sf"/>
</dbReference>
<feature type="binding site" evidence="12">
    <location>
        <position position="349"/>
    </location>
    <ligand>
        <name>meso-2,6-diaminopimelate</name>
        <dbReference type="ChEBI" id="CHEBI:57791"/>
    </ligand>
</feature>
<evidence type="ECO:0000256" key="6">
    <source>
        <dbReference type="ARBA" id="ARBA00022741"/>
    </source>
</evidence>
<dbReference type="Pfam" id="PF08245">
    <property type="entry name" value="Mur_ligase_M"/>
    <property type="match status" value="1"/>
</dbReference>
<comment type="catalytic activity">
    <reaction evidence="12">
        <text>UDP-N-acetyl-alpha-D-muramoyl-L-alanyl-D-glutamate + meso-2,6-diaminopimelate + ATP = UDP-N-acetyl-alpha-D-muramoyl-L-alanyl-gamma-D-glutamyl-meso-2,6-diaminopimelate + ADP + phosphate + H(+)</text>
        <dbReference type="Rhea" id="RHEA:23676"/>
        <dbReference type="ChEBI" id="CHEBI:15378"/>
        <dbReference type="ChEBI" id="CHEBI:30616"/>
        <dbReference type="ChEBI" id="CHEBI:43474"/>
        <dbReference type="ChEBI" id="CHEBI:57791"/>
        <dbReference type="ChEBI" id="CHEBI:83900"/>
        <dbReference type="ChEBI" id="CHEBI:83905"/>
        <dbReference type="ChEBI" id="CHEBI:456216"/>
        <dbReference type="EC" id="6.3.2.13"/>
    </reaction>
</comment>
<dbReference type="InterPro" id="IPR013221">
    <property type="entry name" value="Mur_ligase_cen"/>
</dbReference>
<evidence type="ECO:0000256" key="1">
    <source>
        <dbReference type="ARBA" id="ARBA00004752"/>
    </source>
</evidence>
<keyword evidence="8 12" id="KW-0133">Cell shape</keyword>
<feature type="binding site" evidence="12">
    <location>
        <position position="155"/>
    </location>
    <ligand>
        <name>UDP-N-acetyl-alpha-D-muramoyl-L-alanyl-D-glutamate</name>
        <dbReference type="ChEBI" id="CHEBI:83900"/>
    </ligand>
</feature>
<dbReference type="InterPro" id="IPR035911">
    <property type="entry name" value="MurE/MurF_N"/>
</dbReference>
<dbReference type="Gene3D" id="3.40.1390.10">
    <property type="entry name" value="MurE/MurF, N-terminal domain"/>
    <property type="match status" value="1"/>
</dbReference>
<evidence type="ECO:0000313" key="18">
    <source>
        <dbReference type="Proteomes" id="UP000196258"/>
    </source>
</evidence>